<feature type="transmembrane region" description="Helical" evidence="6">
    <location>
        <begin position="226"/>
        <end position="243"/>
    </location>
</feature>
<gene>
    <name evidence="7" type="ORF">B1A74_06085</name>
</gene>
<dbReference type="EMBL" id="MUZR01000017">
    <property type="protein sequence ID" value="OOC10362.1"/>
    <property type="molecule type" value="Genomic_DNA"/>
</dbReference>
<feature type="transmembrane region" description="Helical" evidence="6">
    <location>
        <begin position="20"/>
        <end position="51"/>
    </location>
</feature>
<accession>A0A1V2ZZ32</accession>
<dbReference type="GO" id="GO:0016020">
    <property type="term" value="C:membrane"/>
    <property type="evidence" value="ECO:0007669"/>
    <property type="project" value="UniProtKB-SubCell"/>
</dbReference>
<dbReference type="PANTHER" id="PTHR21716">
    <property type="entry name" value="TRANSMEMBRANE PROTEIN"/>
    <property type="match status" value="1"/>
</dbReference>
<evidence type="ECO:0000256" key="2">
    <source>
        <dbReference type="ARBA" id="ARBA00009773"/>
    </source>
</evidence>
<feature type="transmembrane region" description="Helical" evidence="6">
    <location>
        <begin position="249"/>
        <end position="270"/>
    </location>
</feature>
<feature type="transmembrane region" description="Helical" evidence="6">
    <location>
        <begin position="166"/>
        <end position="185"/>
    </location>
</feature>
<evidence type="ECO:0000313" key="8">
    <source>
        <dbReference type="Proteomes" id="UP000189177"/>
    </source>
</evidence>
<dbReference type="Pfam" id="PF01594">
    <property type="entry name" value="AI-2E_transport"/>
    <property type="match status" value="1"/>
</dbReference>
<keyword evidence="4 6" id="KW-1133">Transmembrane helix</keyword>
<protein>
    <submittedName>
        <fullName evidence="7">AI-2E family transporter</fullName>
    </submittedName>
</protein>
<evidence type="ECO:0000313" key="7">
    <source>
        <dbReference type="EMBL" id="OOC10362.1"/>
    </source>
</evidence>
<keyword evidence="8" id="KW-1185">Reference proteome</keyword>
<evidence type="ECO:0000256" key="5">
    <source>
        <dbReference type="ARBA" id="ARBA00023136"/>
    </source>
</evidence>
<evidence type="ECO:0000256" key="6">
    <source>
        <dbReference type="SAM" id="Phobius"/>
    </source>
</evidence>
<name>A0A1V2ZZ32_9GAMM</name>
<sequence>MSATETLPPGGPAPGNVSAATVAALLGLLVVAGALYLLAPILMPFLVALLVGYLFNPLVTRLGVRLNTSRTVATLVISLLVMLLLAAVVLVLIPLVAAQLERLFLFLPEIMAWFDQQARPWLERHVGDGIPALDPQAVQDMVARHWQEAGGLAGGALHWIGSSTTALVMGVLNLVLIPVVSFYLLRDWPRLIDGLHDLLPLAWRPSVETFARESDEVLGAFLRGQLLVMVSLGLFYAVALSLAGVELGLAIGVIAGVVSFIPYVGVIVGISLASAAVLFAGDGWLLLLVVWAIFAVAQVLESVWLTPWLVGDRTGLHPVAVIFAVLAGGQLFGFVGVLLALPVAAVLAVAVRHALAHYRALNQPAPGGDADP</sequence>
<dbReference type="Proteomes" id="UP000189177">
    <property type="component" value="Unassembled WGS sequence"/>
</dbReference>
<dbReference type="OrthoDB" id="5792512at2"/>
<keyword evidence="5 6" id="KW-0472">Membrane</keyword>
<dbReference type="InterPro" id="IPR002549">
    <property type="entry name" value="AI-2E-like"/>
</dbReference>
<feature type="transmembrane region" description="Helical" evidence="6">
    <location>
        <begin position="277"/>
        <end position="300"/>
    </location>
</feature>
<comment type="subcellular location">
    <subcellularLocation>
        <location evidence="1">Membrane</location>
        <topology evidence="1">Multi-pass membrane protein</topology>
    </subcellularLocation>
</comment>
<comment type="similarity">
    <text evidence="2">Belongs to the autoinducer-2 exporter (AI-2E) (TC 2.A.86) family.</text>
</comment>
<dbReference type="GO" id="GO:0055085">
    <property type="term" value="P:transmembrane transport"/>
    <property type="evidence" value="ECO:0007669"/>
    <property type="project" value="TreeGrafter"/>
</dbReference>
<proteinExistence type="inferred from homology"/>
<comment type="caution">
    <text evidence="7">The sequence shown here is derived from an EMBL/GenBank/DDBJ whole genome shotgun (WGS) entry which is preliminary data.</text>
</comment>
<dbReference type="PANTHER" id="PTHR21716:SF64">
    <property type="entry name" value="AI-2 TRANSPORT PROTEIN TQSA"/>
    <property type="match status" value="1"/>
</dbReference>
<evidence type="ECO:0000256" key="1">
    <source>
        <dbReference type="ARBA" id="ARBA00004141"/>
    </source>
</evidence>
<keyword evidence="3 6" id="KW-0812">Transmembrane</keyword>
<dbReference type="RefSeq" id="WP_077244084.1">
    <property type="nucleotide sequence ID" value="NZ_MUZR01000017.1"/>
</dbReference>
<feature type="transmembrane region" description="Helical" evidence="6">
    <location>
        <begin position="72"/>
        <end position="97"/>
    </location>
</feature>
<dbReference type="AlphaFoldDB" id="A0A1V2ZZ32"/>
<dbReference type="STRING" id="252474.B1A74_06085"/>
<organism evidence="7 8">
    <name type="scientific">Thioalkalivibrio halophilus</name>
    <dbReference type="NCBI Taxonomy" id="252474"/>
    <lineage>
        <taxon>Bacteria</taxon>
        <taxon>Pseudomonadati</taxon>
        <taxon>Pseudomonadota</taxon>
        <taxon>Gammaproteobacteria</taxon>
        <taxon>Chromatiales</taxon>
        <taxon>Ectothiorhodospiraceae</taxon>
        <taxon>Thioalkalivibrio</taxon>
    </lineage>
</organism>
<evidence type="ECO:0000256" key="3">
    <source>
        <dbReference type="ARBA" id="ARBA00022692"/>
    </source>
</evidence>
<feature type="transmembrane region" description="Helical" evidence="6">
    <location>
        <begin position="320"/>
        <end position="351"/>
    </location>
</feature>
<evidence type="ECO:0000256" key="4">
    <source>
        <dbReference type="ARBA" id="ARBA00022989"/>
    </source>
</evidence>
<reference evidence="7 8" key="1">
    <citation type="submission" date="2017-02" db="EMBL/GenBank/DDBJ databases">
        <title>Genomic diversity within the haloalkaliphilic genus Thioalkalivibrio.</title>
        <authorList>
            <person name="Ahn A.-C."/>
            <person name="Meier-Kolthoff J."/>
            <person name="Overmars L."/>
            <person name="Richter M."/>
            <person name="Woyke T."/>
            <person name="Sorokin D.Y."/>
            <person name="Muyzer G."/>
        </authorList>
    </citation>
    <scope>NUCLEOTIDE SEQUENCE [LARGE SCALE GENOMIC DNA]</scope>
    <source>
        <strain evidence="7 8">HL17</strain>
    </source>
</reference>